<protein>
    <submittedName>
        <fullName evidence="1">Uncharacterized protein</fullName>
    </submittedName>
</protein>
<dbReference type="AlphaFoldDB" id="A0A5E4MTX3"/>
<name>A0A5E4MTX3_9HEMI</name>
<accession>A0A5E4MTX3</accession>
<proteinExistence type="predicted"/>
<keyword evidence="2" id="KW-1185">Reference proteome</keyword>
<gene>
    <name evidence="1" type="ORF">CINCED_3A002629</name>
</gene>
<dbReference type="Proteomes" id="UP000325440">
    <property type="component" value="Unassembled WGS sequence"/>
</dbReference>
<sequence length="145" mass="17702">METRIDIKVEISQHSEWLTDLKHTNPKFGEAYLSYAVRALRRGKIPLPKHLLHKYHGPKFACKWRFKWVFQPRYFLFDRKRNTFTGGEEEFHVWPENNSVFIMYYLYNCPVGDIRHHLSFGNELKYDKFYQGYDDLDCVHCQYHY</sequence>
<organism evidence="1 2">
    <name type="scientific">Cinara cedri</name>
    <dbReference type="NCBI Taxonomy" id="506608"/>
    <lineage>
        <taxon>Eukaryota</taxon>
        <taxon>Metazoa</taxon>
        <taxon>Ecdysozoa</taxon>
        <taxon>Arthropoda</taxon>
        <taxon>Hexapoda</taxon>
        <taxon>Insecta</taxon>
        <taxon>Pterygota</taxon>
        <taxon>Neoptera</taxon>
        <taxon>Paraneoptera</taxon>
        <taxon>Hemiptera</taxon>
        <taxon>Sternorrhyncha</taxon>
        <taxon>Aphidomorpha</taxon>
        <taxon>Aphidoidea</taxon>
        <taxon>Aphididae</taxon>
        <taxon>Lachninae</taxon>
        <taxon>Cinara</taxon>
    </lineage>
</organism>
<evidence type="ECO:0000313" key="2">
    <source>
        <dbReference type="Proteomes" id="UP000325440"/>
    </source>
</evidence>
<evidence type="ECO:0000313" key="1">
    <source>
        <dbReference type="EMBL" id="VVC33447.1"/>
    </source>
</evidence>
<reference evidence="1 2" key="1">
    <citation type="submission" date="2019-08" db="EMBL/GenBank/DDBJ databases">
        <authorList>
            <person name="Alioto T."/>
            <person name="Alioto T."/>
            <person name="Gomez Garrido J."/>
        </authorList>
    </citation>
    <scope>NUCLEOTIDE SEQUENCE [LARGE SCALE GENOMIC DNA]</scope>
</reference>
<dbReference type="EMBL" id="CABPRJ010000969">
    <property type="protein sequence ID" value="VVC33447.1"/>
    <property type="molecule type" value="Genomic_DNA"/>
</dbReference>